<sequence length="178" mass="21038">MMRSRYKISELESPHFLTCTIVNWLPVFTRTRYIEIITSSLAFCREQKGLRLHAYVILDNHLHLIASSNNLSHVMRDFKRHTAKEILAVAQEENKLWLLKQFEFLKGAYKTNSQHQVWQEGFPPQAIATEEMLIQKLEYVHYNPVKIGLVDRPEDWRYSSARNYYGGDRVLEIDLVEI</sequence>
<dbReference type="GO" id="GO:0004803">
    <property type="term" value="F:transposase activity"/>
    <property type="evidence" value="ECO:0007669"/>
    <property type="project" value="InterPro"/>
</dbReference>
<dbReference type="InterPro" id="IPR052715">
    <property type="entry name" value="RAYT_transposase"/>
</dbReference>
<evidence type="ECO:0000259" key="1">
    <source>
        <dbReference type="SMART" id="SM01321"/>
    </source>
</evidence>
<organism evidence="2">
    <name type="scientific">Desulfobacca acetoxidans</name>
    <dbReference type="NCBI Taxonomy" id="60893"/>
    <lineage>
        <taxon>Bacteria</taxon>
        <taxon>Pseudomonadati</taxon>
        <taxon>Thermodesulfobacteriota</taxon>
        <taxon>Desulfobaccia</taxon>
        <taxon>Desulfobaccales</taxon>
        <taxon>Desulfobaccaceae</taxon>
        <taxon>Desulfobacca</taxon>
    </lineage>
</organism>
<comment type="caution">
    <text evidence="2">The sequence shown here is derived from an EMBL/GenBank/DDBJ whole genome shotgun (WGS) entry which is preliminary data.</text>
</comment>
<proteinExistence type="predicted"/>
<dbReference type="GO" id="GO:0043565">
    <property type="term" value="F:sequence-specific DNA binding"/>
    <property type="evidence" value="ECO:0007669"/>
    <property type="project" value="TreeGrafter"/>
</dbReference>
<feature type="domain" description="Transposase IS200-like" evidence="1">
    <location>
        <begin position="10"/>
        <end position="143"/>
    </location>
</feature>
<dbReference type="Gene3D" id="3.30.70.1290">
    <property type="entry name" value="Transposase IS200-like"/>
    <property type="match status" value="1"/>
</dbReference>
<gene>
    <name evidence="2" type="ORF">ENV52_07535</name>
</gene>
<dbReference type="PANTHER" id="PTHR36966">
    <property type="entry name" value="REP-ASSOCIATED TYROSINE TRANSPOSASE"/>
    <property type="match status" value="1"/>
</dbReference>
<dbReference type="InterPro" id="IPR002686">
    <property type="entry name" value="Transposase_17"/>
</dbReference>
<reference evidence="2" key="1">
    <citation type="journal article" date="2020" name="mSystems">
        <title>Genome- and Community-Level Interaction Insights into Carbon Utilization and Element Cycling Functions of Hydrothermarchaeota in Hydrothermal Sediment.</title>
        <authorList>
            <person name="Zhou Z."/>
            <person name="Liu Y."/>
            <person name="Xu W."/>
            <person name="Pan J."/>
            <person name="Luo Z.H."/>
            <person name="Li M."/>
        </authorList>
    </citation>
    <scope>NUCLEOTIDE SEQUENCE [LARGE SCALE GENOMIC DNA]</scope>
    <source>
        <strain evidence="2">SpSt-767</strain>
    </source>
</reference>
<accession>A0A7V6A3P1</accession>
<dbReference type="InterPro" id="IPR036515">
    <property type="entry name" value="Transposase_17_sf"/>
</dbReference>
<name>A0A7V6A3P1_9BACT</name>
<dbReference type="GO" id="GO:0006313">
    <property type="term" value="P:DNA transposition"/>
    <property type="evidence" value="ECO:0007669"/>
    <property type="project" value="InterPro"/>
</dbReference>
<dbReference type="PANTHER" id="PTHR36966:SF1">
    <property type="entry name" value="REP-ASSOCIATED TYROSINE TRANSPOSASE"/>
    <property type="match status" value="1"/>
</dbReference>
<dbReference type="NCBIfam" id="NF047646">
    <property type="entry name" value="REP_Tyr_transpos"/>
    <property type="match status" value="1"/>
</dbReference>
<dbReference type="EMBL" id="DTGR01000123">
    <property type="protein sequence ID" value="HHS29535.1"/>
    <property type="molecule type" value="Genomic_DNA"/>
</dbReference>
<dbReference type="SUPFAM" id="SSF143422">
    <property type="entry name" value="Transposase IS200-like"/>
    <property type="match status" value="1"/>
</dbReference>
<dbReference type="SMART" id="SM01321">
    <property type="entry name" value="Y1_Tnp"/>
    <property type="match status" value="1"/>
</dbReference>
<dbReference type="AlphaFoldDB" id="A0A7V6A3P1"/>
<evidence type="ECO:0000313" key="2">
    <source>
        <dbReference type="EMBL" id="HHS29535.1"/>
    </source>
</evidence>
<protein>
    <submittedName>
        <fullName evidence="2">Transposase</fullName>
    </submittedName>
</protein>